<dbReference type="EMBL" id="BTGU01002426">
    <property type="protein sequence ID" value="GMN37734.1"/>
    <property type="molecule type" value="Genomic_DNA"/>
</dbReference>
<evidence type="ECO:0000313" key="2">
    <source>
        <dbReference type="EMBL" id="GMN37734.1"/>
    </source>
</evidence>
<feature type="signal peptide" evidence="1">
    <location>
        <begin position="1"/>
        <end position="18"/>
    </location>
</feature>
<proteinExistence type="predicted"/>
<keyword evidence="3" id="KW-1185">Reference proteome</keyword>
<dbReference type="AlphaFoldDB" id="A0AA88DG82"/>
<keyword evidence="1" id="KW-0732">Signal</keyword>
<sequence>MIWLDLLLACWFPVRSWAADGPTDGNIDHADNKPLGFQMRLALGYGASWDFVGNSEPLGERQTVVVAMDIRKTQPLSSESEDLIVTFFSNEVAHCGGAIEWMVLPILSCVYVVDPLVVSPGVIRVLVPLNLCLCGVYSGLCAMDDWISTD</sequence>
<evidence type="ECO:0000313" key="3">
    <source>
        <dbReference type="Proteomes" id="UP001187192"/>
    </source>
</evidence>
<reference evidence="2" key="1">
    <citation type="submission" date="2023-07" db="EMBL/GenBank/DDBJ databases">
        <title>draft genome sequence of fig (Ficus carica).</title>
        <authorList>
            <person name="Takahashi T."/>
            <person name="Nishimura K."/>
        </authorList>
    </citation>
    <scope>NUCLEOTIDE SEQUENCE</scope>
</reference>
<organism evidence="2 3">
    <name type="scientific">Ficus carica</name>
    <name type="common">Common fig</name>
    <dbReference type="NCBI Taxonomy" id="3494"/>
    <lineage>
        <taxon>Eukaryota</taxon>
        <taxon>Viridiplantae</taxon>
        <taxon>Streptophyta</taxon>
        <taxon>Embryophyta</taxon>
        <taxon>Tracheophyta</taxon>
        <taxon>Spermatophyta</taxon>
        <taxon>Magnoliopsida</taxon>
        <taxon>eudicotyledons</taxon>
        <taxon>Gunneridae</taxon>
        <taxon>Pentapetalae</taxon>
        <taxon>rosids</taxon>
        <taxon>fabids</taxon>
        <taxon>Rosales</taxon>
        <taxon>Moraceae</taxon>
        <taxon>Ficeae</taxon>
        <taxon>Ficus</taxon>
    </lineage>
</organism>
<comment type="caution">
    <text evidence="2">The sequence shown here is derived from an EMBL/GenBank/DDBJ whole genome shotgun (WGS) entry which is preliminary data.</text>
</comment>
<dbReference type="Proteomes" id="UP001187192">
    <property type="component" value="Unassembled WGS sequence"/>
</dbReference>
<protein>
    <submittedName>
        <fullName evidence="2">Uncharacterized protein</fullName>
    </submittedName>
</protein>
<accession>A0AA88DG82</accession>
<feature type="chain" id="PRO_5041735059" evidence="1">
    <location>
        <begin position="19"/>
        <end position="150"/>
    </location>
</feature>
<gene>
    <name evidence="2" type="ORF">TIFTF001_042678</name>
</gene>
<name>A0AA88DG82_FICCA</name>
<evidence type="ECO:0000256" key="1">
    <source>
        <dbReference type="SAM" id="SignalP"/>
    </source>
</evidence>